<sequence length="167" mass="18393">MKASFGISMCQLEQKNLQSSSSSFPKFVTPSSSSFQKSAASNKRALELLPLLPQVTAIFDPFIATTKSASTDYLYLKHNTSTLCITIQHRLRRAQPELSLAQVITSTMHQNPLPFLDHTDKDSTISPQRHCLSLIPQLVDELHSSFRAAQSFGGPPMSLTSSTMPQP</sequence>
<comment type="caution">
    <text evidence="1">The sequence shown here is derived from an EMBL/GenBank/DDBJ whole genome shotgun (WGS) entry which is preliminary data.</text>
</comment>
<name>A0A2I0IMJ8_PUNGR</name>
<organism evidence="1 2">
    <name type="scientific">Punica granatum</name>
    <name type="common">Pomegranate</name>
    <dbReference type="NCBI Taxonomy" id="22663"/>
    <lineage>
        <taxon>Eukaryota</taxon>
        <taxon>Viridiplantae</taxon>
        <taxon>Streptophyta</taxon>
        <taxon>Embryophyta</taxon>
        <taxon>Tracheophyta</taxon>
        <taxon>Spermatophyta</taxon>
        <taxon>Magnoliopsida</taxon>
        <taxon>eudicotyledons</taxon>
        <taxon>Gunneridae</taxon>
        <taxon>Pentapetalae</taxon>
        <taxon>rosids</taxon>
        <taxon>malvids</taxon>
        <taxon>Myrtales</taxon>
        <taxon>Lythraceae</taxon>
        <taxon>Punica</taxon>
    </lineage>
</organism>
<evidence type="ECO:0000313" key="1">
    <source>
        <dbReference type="EMBL" id="PKI45241.1"/>
    </source>
</evidence>
<gene>
    <name evidence="1" type="ORF">CRG98_034368</name>
</gene>
<keyword evidence="2" id="KW-1185">Reference proteome</keyword>
<dbReference type="Proteomes" id="UP000233551">
    <property type="component" value="Unassembled WGS sequence"/>
</dbReference>
<protein>
    <submittedName>
        <fullName evidence="1">Uncharacterized protein</fullName>
    </submittedName>
</protein>
<dbReference type="EMBL" id="PGOL01002750">
    <property type="protein sequence ID" value="PKI45241.1"/>
    <property type="molecule type" value="Genomic_DNA"/>
</dbReference>
<accession>A0A2I0IMJ8</accession>
<reference evidence="1 2" key="1">
    <citation type="submission" date="2017-11" db="EMBL/GenBank/DDBJ databases">
        <title>De-novo sequencing of pomegranate (Punica granatum L.) genome.</title>
        <authorList>
            <person name="Akparov Z."/>
            <person name="Amiraslanov A."/>
            <person name="Hajiyeva S."/>
            <person name="Abbasov M."/>
            <person name="Kaur K."/>
            <person name="Hamwieh A."/>
            <person name="Solovyev V."/>
            <person name="Salamov A."/>
            <person name="Braich B."/>
            <person name="Kosarev P."/>
            <person name="Mahmoud A."/>
            <person name="Hajiyev E."/>
            <person name="Babayeva S."/>
            <person name="Izzatullayeva V."/>
            <person name="Mammadov A."/>
            <person name="Mammadov A."/>
            <person name="Sharifova S."/>
            <person name="Ojaghi J."/>
            <person name="Eynullazada K."/>
            <person name="Bayramov B."/>
            <person name="Abdulazimova A."/>
            <person name="Shahmuradov I."/>
        </authorList>
    </citation>
    <scope>NUCLEOTIDE SEQUENCE [LARGE SCALE GENOMIC DNA]</scope>
    <source>
        <strain evidence="2">cv. AG2017</strain>
        <tissue evidence="1">Leaf</tissue>
    </source>
</reference>
<evidence type="ECO:0000313" key="2">
    <source>
        <dbReference type="Proteomes" id="UP000233551"/>
    </source>
</evidence>
<proteinExistence type="predicted"/>
<dbReference type="AlphaFoldDB" id="A0A2I0IMJ8"/>